<proteinExistence type="predicted"/>
<comment type="caution">
    <text evidence="1">The sequence shown here is derived from an EMBL/GenBank/DDBJ whole genome shotgun (WGS) entry which is preliminary data.</text>
</comment>
<gene>
    <name evidence="1" type="ORF">VK792_05185</name>
</gene>
<sequence>MTLLWLSCLFGLTHFFGAAFRKPGLASVPLGAEWQHGCRSRACLR</sequence>
<keyword evidence="2" id="KW-1185">Reference proteome</keyword>
<dbReference type="Proteomes" id="UP001348149">
    <property type="component" value="Unassembled WGS sequence"/>
</dbReference>
<name>A0ABU6HDX9_9RHOB</name>
<dbReference type="EMBL" id="JAYLLH010000005">
    <property type="protein sequence ID" value="MEC3860669.1"/>
    <property type="molecule type" value="Genomic_DNA"/>
</dbReference>
<organism evidence="1 2">
    <name type="scientific">Mesobacterium hydrothermale</name>
    <dbReference type="NCBI Taxonomy" id="3111907"/>
    <lineage>
        <taxon>Bacteria</taxon>
        <taxon>Pseudomonadati</taxon>
        <taxon>Pseudomonadota</taxon>
        <taxon>Alphaproteobacteria</taxon>
        <taxon>Rhodobacterales</taxon>
        <taxon>Roseobacteraceae</taxon>
        <taxon>Mesobacterium</taxon>
    </lineage>
</organism>
<evidence type="ECO:0000313" key="1">
    <source>
        <dbReference type="EMBL" id="MEC3860669.1"/>
    </source>
</evidence>
<accession>A0ABU6HDX9</accession>
<evidence type="ECO:0000313" key="2">
    <source>
        <dbReference type="Proteomes" id="UP001348149"/>
    </source>
</evidence>
<protein>
    <submittedName>
        <fullName evidence="1">Uncharacterized protein</fullName>
    </submittedName>
</protein>
<reference evidence="1 2" key="1">
    <citation type="submission" date="2024-01" db="EMBL/GenBank/DDBJ databases">
        <title>Mesobacterium rodlantinim sp. nov., isolated from shallow sea hydrothermal systems off Kueishantao Island.</title>
        <authorList>
            <person name="Su Z."/>
            <person name="Tang K."/>
        </authorList>
    </citation>
    <scope>NUCLEOTIDE SEQUENCE [LARGE SCALE GENOMIC DNA]</scope>
    <source>
        <strain evidence="1 2">TK19101</strain>
    </source>
</reference>